<dbReference type="PANTHER" id="PTHR43664">
    <property type="entry name" value="MONOAMINE OXIDASE-RELATED"/>
    <property type="match status" value="1"/>
</dbReference>
<dbReference type="STRING" id="370764.SAMN04489810_1373"/>
<feature type="domain" description="MaoC-like" evidence="2">
    <location>
        <begin position="21"/>
        <end position="116"/>
    </location>
</feature>
<evidence type="ECO:0000256" key="1">
    <source>
        <dbReference type="ARBA" id="ARBA00005254"/>
    </source>
</evidence>
<organism evidence="3 4">
    <name type="scientific">Microbacterium pygmaeum</name>
    <dbReference type="NCBI Taxonomy" id="370764"/>
    <lineage>
        <taxon>Bacteria</taxon>
        <taxon>Bacillati</taxon>
        <taxon>Actinomycetota</taxon>
        <taxon>Actinomycetes</taxon>
        <taxon>Micrococcales</taxon>
        <taxon>Microbacteriaceae</taxon>
        <taxon>Microbacterium</taxon>
    </lineage>
</organism>
<dbReference type="RefSeq" id="WP_091487979.1">
    <property type="nucleotide sequence ID" value="NZ_LT629692.1"/>
</dbReference>
<protein>
    <submittedName>
        <fullName evidence="3">Acyl dehydratase</fullName>
    </submittedName>
</protein>
<dbReference type="InterPro" id="IPR002539">
    <property type="entry name" value="MaoC-like_dom"/>
</dbReference>
<gene>
    <name evidence="3" type="ORF">SAMN04489810_1373</name>
</gene>
<dbReference type="OrthoDB" id="9796589at2"/>
<dbReference type="EMBL" id="LT629692">
    <property type="protein sequence ID" value="SDG81701.1"/>
    <property type="molecule type" value="Genomic_DNA"/>
</dbReference>
<evidence type="ECO:0000259" key="2">
    <source>
        <dbReference type="Pfam" id="PF01575"/>
    </source>
</evidence>
<dbReference type="Pfam" id="PF01575">
    <property type="entry name" value="MaoC_dehydratas"/>
    <property type="match status" value="1"/>
</dbReference>
<comment type="similarity">
    <text evidence="1">Belongs to the enoyl-CoA hydratase/isomerase family.</text>
</comment>
<proteinExistence type="inferred from homology"/>
<evidence type="ECO:0000313" key="4">
    <source>
        <dbReference type="Proteomes" id="UP000199009"/>
    </source>
</evidence>
<dbReference type="AlphaFoldDB" id="A0A1G7XC59"/>
<dbReference type="InterPro" id="IPR052342">
    <property type="entry name" value="MCH/BMMD"/>
</dbReference>
<dbReference type="InterPro" id="IPR029069">
    <property type="entry name" value="HotDog_dom_sf"/>
</dbReference>
<evidence type="ECO:0000313" key="3">
    <source>
        <dbReference type="EMBL" id="SDG81701.1"/>
    </source>
</evidence>
<dbReference type="Proteomes" id="UP000199009">
    <property type="component" value="Chromosome I"/>
</dbReference>
<accession>A0A1G7XC59</accession>
<keyword evidence="4" id="KW-1185">Reference proteome</keyword>
<dbReference type="PANTHER" id="PTHR43664:SF1">
    <property type="entry name" value="BETA-METHYLMALYL-COA DEHYDRATASE"/>
    <property type="match status" value="1"/>
</dbReference>
<reference evidence="3 4" key="1">
    <citation type="submission" date="2016-10" db="EMBL/GenBank/DDBJ databases">
        <authorList>
            <person name="de Groot N.N."/>
        </authorList>
    </citation>
    <scope>NUCLEOTIDE SEQUENCE [LARGE SCALE GENOMIC DNA]</scope>
    <source>
        <strain evidence="3 4">DSM 23142</strain>
    </source>
</reference>
<dbReference type="SUPFAM" id="SSF54637">
    <property type="entry name" value="Thioesterase/thiol ester dehydrase-isomerase"/>
    <property type="match status" value="1"/>
</dbReference>
<dbReference type="Gene3D" id="3.10.129.10">
    <property type="entry name" value="Hotdog Thioesterase"/>
    <property type="match status" value="1"/>
</dbReference>
<sequence length="156" mass="17097">MPVEKPKYYFEDFQAGDRFVSPRRTIGVADISLFAGLSGDYNPIHTDAVFAEESSFGQRIAHGVLGLSVLTGLMTRTGVFEAGTIALLGIEEWRFKAPVFDGDTVHVVIDIEETRLASDGQRGILKRRVSLVNQRGEVCQTGVLPLLMKCRPGAEV</sequence>
<name>A0A1G7XC59_9MICO</name>